<feature type="transmembrane region" description="Helical" evidence="1">
    <location>
        <begin position="52"/>
        <end position="74"/>
    </location>
</feature>
<dbReference type="Proteomes" id="UP001162640">
    <property type="component" value="Unassembled WGS sequence"/>
</dbReference>
<feature type="transmembrane region" description="Helical" evidence="1">
    <location>
        <begin position="515"/>
        <end position="536"/>
    </location>
</feature>
<protein>
    <submittedName>
        <fullName evidence="2">Uncharacterized protein</fullName>
    </submittedName>
</protein>
<feature type="transmembrane region" description="Helical" evidence="1">
    <location>
        <begin position="672"/>
        <end position="691"/>
    </location>
</feature>
<feature type="transmembrane region" description="Helical" evidence="1">
    <location>
        <begin position="465"/>
        <end position="480"/>
    </location>
</feature>
<accession>A0A9W7EIG2</accession>
<keyword evidence="1" id="KW-1133">Transmembrane helix</keyword>
<feature type="transmembrane region" description="Helical" evidence="1">
    <location>
        <begin position="225"/>
        <end position="252"/>
    </location>
</feature>
<name>A0A9W7EIG2_9STRA</name>
<reference evidence="3" key="1">
    <citation type="journal article" date="2023" name="Commun. Biol.">
        <title>Genome analysis of Parmales, the sister group of diatoms, reveals the evolutionary specialization of diatoms from phago-mixotrophs to photoautotrophs.</title>
        <authorList>
            <person name="Ban H."/>
            <person name="Sato S."/>
            <person name="Yoshikawa S."/>
            <person name="Yamada K."/>
            <person name="Nakamura Y."/>
            <person name="Ichinomiya M."/>
            <person name="Sato N."/>
            <person name="Blanc-Mathieu R."/>
            <person name="Endo H."/>
            <person name="Kuwata A."/>
            <person name="Ogata H."/>
        </authorList>
    </citation>
    <scope>NUCLEOTIDE SEQUENCE [LARGE SCALE GENOMIC DNA]</scope>
</reference>
<organism evidence="2 3">
    <name type="scientific">Triparma laevis f. inornata</name>
    <dbReference type="NCBI Taxonomy" id="1714386"/>
    <lineage>
        <taxon>Eukaryota</taxon>
        <taxon>Sar</taxon>
        <taxon>Stramenopiles</taxon>
        <taxon>Ochrophyta</taxon>
        <taxon>Bolidophyceae</taxon>
        <taxon>Parmales</taxon>
        <taxon>Triparmaceae</taxon>
        <taxon>Triparma</taxon>
    </lineage>
</organism>
<feature type="transmembrane region" description="Helical" evidence="1">
    <location>
        <begin position="642"/>
        <end position="660"/>
    </location>
</feature>
<sequence>MKYKMSVQLRAVVFGFLTFFVISGYAVSRELREEKIMDYFNNNGNAINYQVQTIGFVVTDLTSGLMMIVCLLTIGDDSKKDTSHWKLKIRTILGTPHGSVNEFANVLRFFPAFSGIALCVIPRLTFYYANLCCQPIGTLFLFLWFFGRVKGQRRMARFVFKYLPACNVFVVLTTILHNLWIDDPEFFIFKDWKDNVMSQSSVLVATMFVYKMSNEGHYSYQRCGLLIECNYIVIIYVCVTIISFGTFGVTYAHEKDHSCFGKMTSVGAISCLRRFWEVTCAVIAFCFFGVRPRDLTDDFYKALREVIEEHDDTLEYAGGKTKDELIDEIPDLFKVDDPFMSTTRIMKFVFFIIMVTGVWAGYVSACFQRKEELADEEMRNTEIIEDGGYVMGRWVILFGRFRTFLRSFVKKMKVPEDEARLSSIYTVAAVFIITSYVLFCATEIALHLRDSSGLVSVFMGKIDDAFHPSMTTLICVYVFMDMNNKWRWRASIACFIPLIIKLASSFITWQFETRHFIYIVQYTVLGTVLVKARALAVKRHSKKQLSDHITTTIPTRLVLSLPALVALTAEYVTCLARLAEFGQPVLFQTDYNICMGIKYGIVPIMYTVSAFSCMQIVFMATPGDVTIEKLMAMRELSFLQKFQFVSALALAMVATWKFGTKVFRTKFDTDSLSFYIVCGGMLQICLSEYVTRKRDARRKVRRA</sequence>
<proteinExistence type="predicted"/>
<feature type="transmembrane region" description="Helical" evidence="1">
    <location>
        <begin position="158"/>
        <end position="176"/>
    </location>
</feature>
<feature type="transmembrane region" description="Helical" evidence="1">
    <location>
        <begin position="387"/>
        <end position="405"/>
    </location>
</feature>
<feature type="transmembrane region" description="Helical" evidence="1">
    <location>
        <begin position="348"/>
        <end position="367"/>
    </location>
</feature>
<feature type="transmembrane region" description="Helical" evidence="1">
    <location>
        <begin position="272"/>
        <end position="290"/>
    </location>
</feature>
<feature type="transmembrane region" description="Helical" evidence="1">
    <location>
        <begin position="127"/>
        <end position="146"/>
    </location>
</feature>
<feature type="transmembrane region" description="Helical" evidence="1">
    <location>
        <begin position="492"/>
        <end position="509"/>
    </location>
</feature>
<dbReference type="AlphaFoldDB" id="A0A9W7EIG2"/>
<keyword evidence="1" id="KW-0812">Transmembrane</keyword>
<keyword evidence="1" id="KW-0472">Membrane</keyword>
<evidence type="ECO:0000313" key="2">
    <source>
        <dbReference type="EMBL" id="GMH79115.1"/>
    </source>
</evidence>
<feature type="transmembrane region" description="Helical" evidence="1">
    <location>
        <begin position="557"/>
        <end position="579"/>
    </location>
</feature>
<feature type="transmembrane region" description="Helical" evidence="1">
    <location>
        <begin position="599"/>
        <end position="621"/>
    </location>
</feature>
<feature type="transmembrane region" description="Helical" evidence="1">
    <location>
        <begin position="425"/>
        <end position="445"/>
    </location>
</feature>
<dbReference type="EMBL" id="BLQM01000261">
    <property type="protein sequence ID" value="GMH79115.1"/>
    <property type="molecule type" value="Genomic_DNA"/>
</dbReference>
<evidence type="ECO:0000313" key="3">
    <source>
        <dbReference type="Proteomes" id="UP001162640"/>
    </source>
</evidence>
<gene>
    <name evidence="2" type="ORF">TL16_g08035</name>
</gene>
<comment type="caution">
    <text evidence="2">The sequence shown here is derived from an EMBL/GenBank/DDBJ whole genome shotgun (WGS) entry which is preliminary data.</text>
</comment>
<evidence type="ECO:0000256" key="1">
    <source>
        <dbReference type="SAM" id="Phobius"/>
    </source>
</evidence>
<feature type="transmembrane region" description="Helical" evidence="1">
    <location>
        <begin position="196"/>
        <end position="213"/>
    </location>
</feature>